<protein>
    <recommendedName>
        <fullName evidence="3">DEAD-box RNA helicase Q domain-containing protein</fullName>
    </recommendedName>
</protein>
<name>A0A427AB77_ENSVE</name>
<sequence>DQERLIDPFGRWKRASERDGKRRQSHGRAARLLRRQRSSIRTITSFRAPKISPFSSKLDILRETFLMVLAENAFGADGHLKQPKELSINKVGHGLSSSCHAIYFLFSSSSAALHEIDPVFKEFSFSDKISGMLCSLGYKRPVVIQSMYIFKVPS</sequence>
<dbReference type="Proteomes" id="UP000287651">
    <property type="component" value="Unassembled WGS sequence"/>
</dbReference>
<reference evidence="1 2" key="1">
    <citation type="journal article" date="2014" name="Agronomy (Basel)">
        <title>A Draft Genome Sequence for Ensete ventricosum, the Drought-Tolerant Tree Against Hunger.</title>
        <authorList>
            <person name="Harrison J."/>
            <person name="Moore K.A."/>
            <person name="Paszkiewicz K."/>
            <person name="Jones T."/>
            <person name="Grant M."/>
            <person name="Ambacheew D."/>
            <person name="Muzemil S."/>
            <person name="Studholme D.J."/>
        </authorList>
    </citation>
    <scope>NUCLEOTIDE SEQUENCE [LARGE SCALE GENOMIC DNA]</scope>
</reference>
<evidence type="ECO:0000313" key="1">
    <source>
        <dbReference type="EMBL" id="RRT73459.1"/>
    </source>
</evidence>
<gene>
    <name evidence="1" type="ORF">B296_00013671</name>
</gene>
<dbReference type="SUPFAM" id="SSF51197">
    <property type="entry name" value="Clavaminate synthase-like"/>
    <property type="match status" value="1"/>
</dbReference>
<proteinExistence type="predicted"/>
<evidence type="ECO:0000313" key="2">
    <source>
        <dbReference type="Proteomes" id="UP000287651"/>
    </source>
</evidence>
<accession>A0A427AB77</accession>
<comment type="caution">
    <text evidence="1">The sequence shown here is derived from an EMBL/GenBank/DDBJ whole genome shotgun (WGS) entry which is preliminary data.</text>
</comment>
<feature type="non-terminal residue" evidence="1">
    <location>
        <position position="1"/>
    </location>
</feature>
<dbReference type="AlphaFoldDB" id="A0A427AB77"/>
<dbReference type="Gene3D" id="2.60.120.620">
    <property type="entry name" value="q2cbj1_9rhob like domain"/>
    <property type="match status" value="1"/>
</dbReference>
<evidence type="ECO:0008006" key="3">
    <source>
        <dbReference type="Google" id="ProtNLM"/>
    </source>
</evidence>
<dbReference type="EMBL" id="AMZH03003085">
    <property type="protein sequence ID" value="RRT73459.1"/>
    <property type="molecule type" value="Genomic_DNA"/>
</dbReference>
<organism evidence="1 2">
    <name type="scientific">Ensete ventricosum</name>
    <name type="common">Abyssinian banana</name>
    <name type="synonym">Musa ensete</name>
    <dbReference type="NCBI Taxonomy" id="4639"/>
    <lineage>
        <taxon>Eukaryota</taxon>
        <taxon>Viridiplantae</taxon>
        <taxon>Streptophyta</taxon>
        <taxon>Embryophyta</taxon>
        <taxon>Tracheophyta</taxon>
        <taxon>Spermatophyta</taxon>
        <taxon>Magnoliopsida</taxon>
        <taxon>Liliopsida</taxon>
        <taxon>Zingiberales</taxon>
        <taxon>Musaceae</taxon>
        <taxon>Ensete</taxon>
    </lineage>
</organism>